<keyword evidence="3" id="KW-1185">Reference proteome</keyword>
<proteinExistence type="predicted"/>
<reference evidence="2 3" key="1">
    <citation type="journal article" date="2015" name="Proc. Natl. Acad. Sci. U.S.A.">
        <title>The resurrection genome of Boea hygrometrica: A blueprint for survival of dehydration.</title>
        <authorList>
            <person name="Xiao L."/>
            <person name="Yang G."/>
            <person name="Zhang L."/>
            <person name="Yang X."/>
            <person name="Zhao S."/>
            <person name="Ji Z."/>
            <person name="Zhou Q."/>
            <person name="Hu M."/>
            <person name="Wang Y."/>
            <person name="Chen M."/>
            <person name="Xu Y."/>
            <person name="Jin H."/>
            <person name="Xiao X."/>
            <person name="Hu G."/>
            <person name="Bao F."/>
            <person name="Hu Y."/>
            <person name="Wan P."/>
            <person name="Li L."/>
            <person name="Deng X."/>
            <person name="Kuang T."/>
            <person name="Xiang C."/>
            <person name="Zhu J.K."/>
            <person name="Oliver M.J."/>
            <person name="He Y."/>
        </authorList>
    </citation>
    <scope>NUCLEOTIDE SEQUENCE [LARGE SCALE GENOMIC DNA]</scope>
    <source>
        <strain evidence="3">cv. XS01</strain>
    </source>
</reference>
<protein>
    <submittedName>
        <fullName evidence="2">Uncharacterized protein</fullName>
    </submittedName>
</protein>
<name>A0A2Z7B3P5_9LAMI</name>
<evidence type="ECO:0000256" key="1">
    <source>
        <dbReference type="SAM" id="MobiDB-lite"/>
    </source>
</evidence>
<feature type="compositionally biased region" description="Basic residues" evidence="1">
    <location>
        <begin position="155"/>
        <end position="165"/>
    </location>
</feature>
<feature type="compositionally biased region" description="Low complexity" evidence="1">
    <location>
        <begin position="178"/>
        <end position="187"/>
    </location>
</feature>
<dbReference type="EMBL" id="KV010067">
    <property type="protein sequence ID" value="KZV28588.1"/>
    <property type="molecule type" value="Genomic_DNA"/>
</dbReference>
<evidence type="ECO:0000313" key="2">
    <source>
        <dbReference type="EMBL" id="KZV28588.1"/>
    </source>
</evidence>
<feature type="region of interest" description="Disordered" evidence="1">
    <location>
        <begin position="153"/>
        <end position="187"/>
    </location>
</feature>
<organism evidence="2 3">
    <name type="scientific">Dorcoceras hygrometricum</name>
    <dbReference type="NCBI Taxonomy" id="472368"/>
    <lineage>
        <taxon>Eukaryota</taxon>
        <taxon>Viridiplantae</taxon>
        <taxon>Streptophyta</taxon>
        <taxon>Embryophyta</taxon>
        <taxon>Tracheophyta</taxon>
        <taxon>Spermatophyta</taxon>
        <taxon>Magnoliopsida</taxon>
        <taxon>eudicotyledons</taxon>
        <taxon>Gunneridae</taxon>
        <taxon>Pentapetalae</taxon>
        <taxon>asterids</taxon>
        <taxon>lamiids</taxon>
        <taxon>Lamiales</taxon>
        <taxon>Gesneriaceae</taxon>
        <taxon>Didymocarpoideae</taxon>
        <taxon>Trichosporeae</taxon>
        <taxon>Loxocarpinae</taxon>
        <taxon>Dorcoceras</taxon>
    </lineage>
</organism>
<sequence length="222" mass="24411">MGNGIDQLNLHSVQPSYLEILQMGNTDPRHKSRKTNTRSSLRLSKKRIARPVHQLANQIKPLYHAQPIRRWKSSGPISPSQLGGRHSNPVVTTPMIALDFSGTTHQSASHNVAPNQITQSTAELTADATSFHLVQKFTAAGFLELKSVQELKSTRNAHPKSHASRRFTDLTARRHSTSRSSSNADSGSLMMANERAMLGESSATKIQKQRLETTGIGCGKLR</sequence>
<accession>A0A2Z7B3P5</accession>
<evidence type="ECO:0000313" key="3">
    <source>
        <dbReference type="Proteomes" id="UP000250235"/>
    </source>
</evidence>
<gene>
    <name evidence="2" type="ORF">F511_38509</name>
</gene>
<dbReference type="Proteomes" id="UP000250235">
    <property type="component" value="Unassembled WGS sequence"/>
</dbReference>
<dbReference type="AlphaFoldDB" id="A0A2Z7B3P5"/>